<sequence length="44" mass="5121">MYRCARCKRGVEIDIYRGIRCPYCGCHIFLKERAVASVKKVKAE</sequence>
<comment type="similarity">
    <text evidence="8">Belongs to the archaeal Rpo12/eukaryotic RPC10 RNA polymerase subunit family.</text>
</comment>
<keyword evidence="4 8" id="KW-0548">Nucleotidyltransferase</keyword>
<organism evidence="9 10">
    <name type="scientific">Candidatus Methanolliviera hydrocarbonicum</name>
    <dbReference type="NCBI Taxonomy" id="2491085"/>
    <lineage>
        <taxon>Archaea</taxon>
        <taxon>Methanobacteriati</taxon>
        <taxon>Methanobacteriota</taxon>
        <taxon>Candidatus Methanoliparia</taxon>
        <taxon>Candidatus Methanoliparales</taxon>
        <taxon>Candidatus Methanollivieraceae</taxon>
        <taxon>Candidatus Methanolliviera</taxon>
    </lineage>
</organism>
<comment type="function">
    <text evidence="8">DNA-dependent RNA polymerase (RNAP) catalyzes the transcription of DNA into RNA using the four ribonucleoside triphosphates as substrates.</text>
</comment>
<accession>A0A520KZ52</accession>
<evidence type="ECO:0000256" key="8">
    <source>
        <dbReference type="HAMAP-Rule" id="MF_00615"/>
    </source>
</evidence>
<dbReference type="GO" id="GO:0003899">
    <property type="term" value="F:DNA-directed RNA polymerase activity"/>
    <property type="evidence" value="ECO:0007669"/>
    <property type="project" value="UniProtKB-UniRule"/>
</dbReference>
<comment type="cofactor">
    <cofactor evidence="8">
        <name>Zn(2+)</name>
        <dbReference type="ChEBI" id="CHEBI:29105"/>
    </cofactor>
    <text evidence="8">Binds 1 zinc ion.</text>
</comment>
<dbReference type="GO" id="GO:0006351">
    <property type="term" value="P:DNA-templated transcription"/>
    <property type="evidence" value="ECO:0007669"/>
    <property type="project" value="UniProtKB-UniRule"/>
</dbReference>
<keyword evidence="2 8" id="KW-0963">Cytoplasm</keyword>
<comment type="subcellular location">
    <subcellularLocation>
        <location evidence="8">Cytoplasm</location>
    </subcellularLocation>
</comment>
<dbReference type="GO" id="GO:0005737">
    <property type="term" value="C:cytoplasm"/>
    <property type="evidence" value="ECO:0007669"/>
    <property type="project" value="UniProtKB-SubCell"/>
</dbReference>
<evidence type="ECO:0000256" key="2">
    <source>
        <dbReference type="ARBA" id="ARBA00022490"/>
    </source>
</evidence>
<comment type="caution">
    <text evidence="9">The sequence shown here is derived from an EMBL/GenBank/DDBJ whole genome shotgun (WGS) entry which is preliminary data.</text>
</comment>
<evidence type="ECO:0000256" key="1">
    <source>
        <dbReference type="ARBA" id="ARBA00022478"/>
    </source>
</evidence>
<dbReference type="InterPro" id="IPR029040">
    <property type="entry name" value="RPABC4/Spt4"/>
</dbReference>
<dbReference type="InterPro" id="IPR023464">
    <property type="entry name" value="Rpo12"/>
</dbReference>
<dbReference type="Gene3D" id="2.20.28.30">
    <property type="entry name" value="RNA polymerase ii, chain L"/>
    <property type="match status" value="1"/>
</dbReference>
<dbReference type="AlphaFoldDB" id="A0A520KZ52"/>
<dbReference type="EMBL" id="RXIL01000001">
    <property type="protein sequence ID" value="RZN73912.1"/>
    <property type="molecule type" value="Genomic_DNA"/>
</dbReference>
<evidence type="ECO:0000256" key="3">
    <source>
        <dbReference type="ARBA" id="ARBA00022679"/>
    </source>
</evidence>
<keyword evidence="1 8" id="KW-0240">DNA-directed RNA polymerase</keyword>
<comment type="subunit">
    <text evidence="8">Part of the RNA polymerase complex.</text>
</comment>
<dbReference type="EC" id="2.7.7.6" evidence="8"/>
<dbReference type="SMART" id="SM00659">
    <property type="entry name" value="RPOLCX"/>
    <property type="match status" value="1"/>
</dbReference>
<evidence type="ECO:0000256" key="6">
    <source>
        <dbReference type="ARBA" id="ARBA00022833"/>
    </source>
</evidence>
<keyword evidence="7 8" id="KW-0804">Transcription</keyword>
<name>A0A520KZ52_9EURY</name>
<dbReference type="InterPro" id="IPR006591">
    <property type="entry name" value="RNAP_P/RPABC4"/>
</dbReference>
<keyword evidence="6 8" id="KW-0862">Zinc</keyword>
<dbReference type="GO" id="GO:0003677">
    <property type="term" value="F:DNA binding"/>
    <property type="evidence" value="ECO:0007669"/>
    <property type="project" value="InterPro"/>
</dbReference>
<evidence type="ECO:0000313" key="10">
    <source>
        <dbReference type="Proteomes" id="UP000320766"/>
    </source>
</evidence>
<feature type="binding site" evidence="8">
    <location>
        <position position="24"/>
    </location>
    <ligand>
        <name>Zn(2+)</name>
        <dbReference type="ChEBI" id="CHEBI:29105"/>
    </ligand>
</feature>
<comment type="catalytic activity">
    <reaction evidence="8">
        <text>RNA(n) + a ribonucleoside 5'-triphosphate = RNA(n+1) + diphosphate</text>
        <dbReference type="Rhea" id="RHEA:21248"/>
        <dbReference type="Rhea" id="RHEA-COMP:14527"/>
        <dbReference type="Rhea" id="RHEA-COMP:17342"/>
        <dbReference type="ChEBI" id="CHEBI:33019"/>
        <dbReference type="ChEBI" id="CHEBI:61557"/>
        <dbReference type="ChEBI" id="CHEBI:140395"/>
        <dbReference type="EC" id="2.7.7.6"/>
    </reaction>
</comment>
<keyword evidence="3 8" id="KW-0808">Transferase</keyword>
<protein>
    <recommendedName>
        <fullName evidence="8">DNA-directed RNA polymerase subunit Rpo12</fullName>
        <ecNumber evidence="8">2.7.7.6</ecNumber>
    </recommendedName>
    <alternativeName>
        <fullName evidence="8">DNA-directed RNA polymerase subunit P</fullName>
    </alternativeName>
</protein>
<dbReference type="GO" id="GO:0000428">
    <property type="term" value="C:DNA-directed RNA polymerase complex"/>
    <property type="evidence" value="ECO:0007669"/>
    <property type="project" value="UniProtKB-KW"/>
</dbReference>
<evidence type="ECO:0000256" key="4">
    <source>
        <dbReference type="ARBA" id="ARBA00022695"/>
    </source>
</evidence>
<dbReference type="HAMAP" id="MF_00615">
    <property type="entry name" value="RNApol_arch_Rpo12"/>
    <property type="match status" value="1"/>
</dbReference>
<dbReference type="Proteomes" id="UP000320766">
    <property type="component" value="Unassembled WGS sequence"/>
</dbReference>
<keyword evidence="5 8" id="KW-0479">Metal-binding</keyword>
<proteinExistence type="inferred from homology"/>
<dbReference type="GO" id="GO:0008270">
    <property type="term" value="F:zinc ion binding"/>
    <property type="evidence" value="ECO:0007669"/>
    <property type="project" value="UniProtKB-UniRule"/>
</dbReference>
<dbReference type="SUPFAM" id="SSF63393">
    <property type="entry name" value="RNA polymerase subunits"/>
    <property type="match status" value="1"/>
</dbReference>
<evidence type="ECO:0000256" key="7">
    <source>
        <dbReference type="ARBA" id="ARBA00023163"/>
    </source>
</evidence>
<feature type="binding site" evidence="8">
    <location>
        <position position="7"/>
    </location>
    <ligand>
        <name>Zn(2+)</name>
        <dbReference type="ChEBI" id="CHEBI:29105"/>
    </ligand>
</feature>
<evidence type="ECO:0000256" key="5">
    <source>
        <dbReference type="ARBA" id="ARBA00022723"/>
    </source>
</evidence>
<evidence type="ECO:0000313" key="9">
    <source>
        <dbReference type="EMBL" id="RZN73912.1"/>
    </source>
</evidence>
<gene>
    <name evidence="8 9" type="primary">rpoP</name>
    <name evidence="8" type="synonym">rpo12</name>
    <name evidence="9" type="ORF">EF807_00120</name>
</gene>
<reference evidence="9 10" key="1">
    <citation type="journal article" date="2019" name="Nat. Microbiol.">
        <title>Wide diversity of methane and short-chain alkane metabolisms in uncultured archaea.</title>
        <authorList>
            <person name="Borrel G."/>
            <person name="Adam P.S."/>
            <person name="McKay L.J."/>
            <person name="Chen L.X."/>
            <person name="Sierra-Garcia I.N."/>
            <person name="Sieber C.M."/>
            <person name="Letourneur Q."/>
            <person name="Ghozlane A."/>
            <person name="Andersen G.L."/>
            <person name="Li W.J."/>
            <person name="Hallam S.J."/>
            <person name="Muyzer G."/>
            <person name="de Oliveira V.M."/>
            <person name="Inskeep W.P."/>
            <person name="Banfield J.F."/>
            <person name="Gribaldo S."/>
        </authorList>
    </citation>
    <scope>NUCLEOTIDE SEQUENCE [LARGE SCALE GENOMIC DNA]</scope>
    <source>
        <strain evidence="9">NM1b</strain>
    </source>
</reference>
<feature type="binding site" evidence="8">
    <location>
        <position position="21"/>
    </location>
    <ligand>
        <name>Zn(2+)</name>
        <dbReference type="ChEBI" id="CHEBI:29105"/>
    </ligand>
</feature>